<organism evidence="1 2">
    <name type="scientific">Dryococelus australis</name>
    <dbReference type="NCBI Taxonomy" id="614101"/>
    <lineage>
        <taxon>Eukaryota</taxon>
        <taxon>Metazoa</taxon>
        <taxon>Ecdysozoa</taxon>
        <taxon>Arthropoda</taxon>
        <taxon>Hexapoda</taxon>
        <taxon>Insecta</taxon>
        <taxon>Pterygota</taxon>
        <taxon>Neoptera</taxon>
        <taxon>Polyneoptera</taxon>
        <taxon>Phasmatodea</taxon>
        <taxon>Verophasmatodea</taxon>
        <taxon>Anareolatae</taxon>
        <taxon>Phasmatidae</taxon>
        <taxon>Eurycanthinae</taxon>
        <taxon>Dryococelus</taxon>
    </lineage>
</organism>
<evidence type="ECO:0000313" key="2">
    <source>
        <dbReference type="Proteomes" id="UP001159363"/>
    </source>
</evidence>
<reference evidence="1 2" key="1">
    <citation type="submission" date="2023-02" db="EMBL/GenBank/DDBJ databases">
        <title>LHISI_Scaffold_Assembly.</title>
        <authorList>
            <person name="Stuart O.P."/>
            <person name="Cleave R."/>
            <person name="Magrath M.J.L."/>
            <person name="Mikheyev A.S."/>
        </authorList>
    </citation>
    <scope>NUCLEOTIDE SEQUENCE [LARGE SCALE GENOMIC DNA]</scope>
    <source>
        <strain evidence="1">Daus_M_001</strain>
        <tissue evidence="1">Leg muscle</tissue>
    </source>
</reference>
<comment type="caution">
    <text evidence="1">The sequence shown here is derived from an EMBL/GenBank/DDBJ whole genome shotgun (WGS) entry which is preliminary data.</text>
</comment>
<gene>
    <name evidence="1" type="ORF">PR048_003567</name>
</gene>
<sequence length="182" mass="20427">MNSRNFCAASTDCIRLLRMCTQHRPAPEEQNGKSHLVNTVILGNVLPRTVRAIRATLTRSPSAPTLLSTRIWTQHLKSNPVIPVKLHMIELKRCRERKNNIKASERVNVDVFTQNKRPCPQHSQTQFFAMADPAYLALFSAFEAEKSGTDKGDTATHIKCAIAAKRKASNFRAVLSSHCVYL</sequence>
<protein>
    <submittedName>
        <fullName evidence="1">Uncharacterized protein</fullName>
    </submittedName>
</protein>
<name>A0ABQ9IP10_9NEOP</name>
<keyword evidence="2" id="KW-1185">Reference proteome</keyword>
<proteinExistence type="predicted"/>
<dbReference type="Proteomes" id="UP001159363">
    <property type="component" value="Chromosome 1"/>
</dbReference>
<evidence type="ECO:0000313" key="1">
    <source>
        <dbReference type="EMBL" id="KAJ8898207.1"/>
    </source>
</evidence>
<accession>A0ABQ9IP10</accession>
<dbReference type="EMBL" id="JARBHB010000001">
    <property type="protein sequence ID" value="KAJ8898207.1"/>
    <property type="molecule type" value="Genomic_DNA"/>
</dbReference>